<dbReference type="SUPFAM" id="SSF47598">
    <property type="entry name" value="Ribbon-helix-helix"/>
    <property type="match status" value="1"/>
</dbReference>
<protein>
    <submittedName>
        <fullName evidence="1">Type II toxin-antitoxin system HicB family antitoxin</fullName>
    </submittedName>
</protein>
<evidence type="ECO:0000313" key="2">
    <source>
        <dbReference type="Proteomes" id="UP001595696"/>
    </source>
</evidence>
<organism evidence="1 2">
    <name type="scientific">Nocardia jiangsuensis</name>
    <dbReference type="NCBI Taxonomy" id="1691563"/>
    <lineage>
        <taxon>Bacteria</taxon>
        <taxon>Bacillati</taxon>
        <taxon>Actinomycetota</taxon>
        <taxon>Actinomycetes</taxon>
        <taxon>Mycobacteriales</taxon>
        <taxon>Nocardiaceae</taxon>
        <taxon>Nocardia</taxon>
    </lineage>
</organism>
<dbReference type="RefSeq" id="WP_378610155.1">
    <property type="nucleotide sequence ID" value="NZ_JBHSAX010000002.1"/>
</dbReference>
<accession>A0ABV8DKQ7</accession>
<comment type="caution">
    <text evidence="1">The sequence shown here is derived from an EMBL/GenBank/DDBJ whole genome shotgun (WGS) entry which is preliminary data.</text>
</comment>
<dbReference type="InterPro" id="IPR035069">
    <property type="entry name" value="TTHA1013/TTHA0281-like"/>
</dbReference>
<evidence type="ECO:0000313" key="1">
    <source>
        <dbReference type="EMBL" id="MFC3960369.1"/>
    </source>
</evidence>
<dbReference type="InterPro" id="IPR008651">
    <property type="entry name" value="Uncharacterised_HicB"/>
</dbReference>
<gene>
    <name evidence="1" type="ORF">ACFO0B_00025</name>
</gene>
<dbReference type="Proteomes" id="UP001595696">
    <property type="component" value="Unassembled WGS sequence"/>
</dbReference>
<keyword evidence="2" id="KW-1185">Reference proteome</keyword>
<dbReference type="SUPFAM" id="SSF143100">
    <property type="entry name" value="TTHA1013/TTHA0281-like"/>
    <property type="match status" value="1"/>
</dbReference>
<dbReference type="InterPro" id="IPR010985">
    <property type="entry name" value="Ribbon_hlx_hlx"/>
</dbReference>
<sequence>MADLPDHTHYAYRVLWSAEDAEFVGLCAELPSLSWLAATQEEALTGIRDLVLDTVTDLAENGEPMPQPLAERKYSGKFMVRVSAELHARLVREAAEMNVSLNQLAGQRLAAG</sequence>
<reference evidence="2" key="1">
    <citation type="journal article" date="2019" name="Int. J. Syst. Evol. Microbiol.">
        <title>The Global Catalogue of Microorganisms (GCM) 10K type strain sequencing project: providing services to taxonomists for standard genome sequencing and annotation.</title>
        <authorList>
            <consortium name="The Broad Institute Genomics Platform"/>
            <consortium name="The Broad Institute Genome Sequencing Center for Infectious Disease"/>
            <person name="Wu L."/>
            <person name="Ma J."/>
        </authorList>
    </citation>
    <scope>NUCLEOTIDE SEQUENCE [LARGE SCALE GENOMIC DNA]</scope>
    <source>
        <strain evidence="2">CGMCC 4.7330</strain>
    </source>
</reference>
<dbReference type="EMBL" id="JBHSAX010000002">
    <property type="protein sequence ID" value="MFC3960369.1"/>
    <property type="molecule type" value="Genomic_DNA"/>
</dbReference>
<name>A0ABV8DKQ7_9NOCA</name>
<proteinExistence type="predicted"/>
<dbReference type="Pfam" id="PF05534">
    <property type="entry name" value="HicB"/>
    <property type="match status" value="1"/>
</dbReference>